<evidence type="ECO:0000256" key="9">
    <source>
        <dbReference type="ARBA" id="ARBA00022692"/>
    </source>
</evidence>
<comment type="subcellular location">
    <subcellularLocation>
        <location evidence="2">Endoplasmic reticulum membrane</location>
        <topology evidence="2">Multi-pass membrane protein</topology>
    </subcellularLocation>
</comment>
<proteinExistence type="inferred from homology"/>
<dbReference type="AlphaFoldDB" id="A0A6C1DMD3"/>
<dbReference type="Pfam" id="PF00953">
    <property type="entry name" value="Glycos_transf_4"/>
    <property type="match status" value="1"/>
</dbReference>
<gene>
    <name evidence="20" type="primary">ALG7_1</name>
    <name evidence="20" type="ORF">GRS66_000437</name>
</gene>
<dbReference type="PANTHER" id="PTHR10571:SF0">
    <property type="entry name" value="UDP-N-ACETYLGLUCOSAMINE--DOLICHYL-PHOSPHATE N-ACETYLGLUCOSAMINEPHOSPHOTRANSFERASE"/>
    <property type="match status" value="1"/>
</dbReference>
<evidence type="ECO:0000256" key="17">
    <source>
        <dbReference type="ARBA" id="ARBA00044717"/>
    </source>
</evidence>
<evidence type="ECO:0000256" key="11">
    <source>
        <dbReference type="ARBA" id="ARBA00022824"/>
    </source>
</evidence>
<evidence type="ECO:0000256" key="6">
    <source>
        <dbReference type="ARBA" id="ARBA00017659"/>
    </source>
</evidence>
<evidence type="ECO:0000256" key="10">
    <source>
        <dbReference type="ARBA" id="ARBA00022723"/>
    </source>
</evidence>
<dbReference type="SMR" id="A0A6C1DMD3"/>
<keyword evidence="12" id="KW-0460">Magnesium</keyword>
<dbReference type="UniPathway" id="UPA00378"/>
<keyword evidence="21" id="KW-1185">Reference proteome</keyword>
<keyword evidence="13 19" id="KW-1133">Transmembrane helix</keyword>
<dbReference type="GO" id="GO:0046872">
    <property type="term" value="F:metal ion binding"/>
    <property type="evidence" value="ECO:0007669"/>
    <property type="project" value="UniProtKB-KW"/>
</dbReference>
<dbReference type="Proteomes" id="UP000501346">
    <property type="component" value="Chromosome ScII"/>
</dbReference>
<evidence type="ECO:0000256" key="1">
    <source>
        <dbReference type="ARBA" id="ARBA00001946"/>
    </source>
</evidence>
<feature type="transmembrane region" description="Helical" evidence="19">
    <location>
        <begin position="227"/>
        <end position="246"/>
    </location>
</feature>
<dbReference type="CDD" id="cd06855">
    <property type="entry name" value="GT_GPT_euk"/>
    <property type="match status" value="1"/>
</dbReference>
<feature type="transmembrane region" description="Helical" evidence="19">
    <location>
        <begin position="29"/>
        <end position="46"/>
    </location>
</feature>
<keyword evidence="11" id="KW-0256">Endoplasmic reticulum</keyword>
<keyword evidence="7" id="KW-0328">Glycosyltransferase</keyword>
<feature type="transmembrane region" description="Helical" evidence="19">
    <location>
        <begin position="258"/>
        <end position="276"/>
    </location>
</feature>
<dbReference type="GO" id="GO:0016757">
    <property type="term" value="F:glycosyltransferase activity"/>
    <property type="evidence" value="ECO:0007669"/>
    <property type="project" value="UniProtKB-KW"/>
</dbReference>
<comment type="similarity">
    <text evidence="4">Belongs to the glycosyltransferase 4 family.</text>
</comment>
<evidence type="ECO:0000256" key="14">
    <source>
        <dbReference type="ARBA" id="ARBA00023136"/>
    </source>
</evidence>
<keyword evidence="10" id="KW-0479">Metal-binding</keyword>
<comment type="pathway">
    <text evidence="3">Protein modification; protein glycosylation.</text>
</comment>
<evidence type="ECO:0000256" key="13">
    <source>
        <dbReference type="ARBA" id="ARBA00022989"/>
    </source>
</evidence>
<evidence type="ECO:0000256" key="19">
    <source>
        <dbReference type="SAM" id="Phobius"/>
    </source>
</evidence>
<evidence type="ECO:0000256" key="3">
    <source>
        <dbReference type="ARBA" id="ARBA00004922"/>
    </source>
</evidence>
<evidence type="ECO:0000313" key="20">
    <source>
        <dbReference type="EMBL" id="QID78232.1"/>
    </source>
</evidence>
<evidence type="ECO:0000256" key="7">
    <source>
        <dbReference type="ARBA" id="ARBA00022676"/>
    </source>
</evidence>
<dbReference type="InterPro" id="IPR000715">
    <property type="entry name" value="Glycosyl_transferase_4"/>
</dbReference>
<evidence type="ECO:0000256" key="18">
    <source>
        <dbReference type="ARBA" id="ARBA00045078"/>
    </source>
</evidence>
<comment type="cofactor">
    <cofactor evidence="1">
        <name>Mg(2+)</name>
        <dbReference type="ChEBI" id="CHEBI:18420"/>
    </cofactor>
</comment>
<protein>
    <recommendedName>
        <fullName evidence="6">UDP-N-acetylglucosamine--dolichyl-phosphate N-acetylglucosaminephosphotransferase</fullName>
        <ecNumber evidence="5">2.7.8.15</ecNumber>
    </recommendedName>
    <alternativeName>
        <fullName evidence="15">GlcNAc-1-P transferase</fullName>
    </alternativeName>
    <alternativeName>
        <fullName evidence="16">N-acetylglucosamine-1-phosphate transferase</fullName>
    </alternativeName>
</protein>
<evidence type="ECO:0000256" key="8">
    <source>
        <dbReference type="ARBA" id="ARBA00022679"/>
    </source>
</evidence>
<evidence type="ECO:0000256" key="12">
    <source>
        <dbReference type="ARBA" id="ARBA00022842"/>
    </source>
</evidence>
<keyword evidence="8" id="KW-0808">Transferase</keyword>
<dbReference type="PANTHER" id="PTHR10571">
    <property type="entry name" value="UDP-N-ACETYLGLUCOSAMINE--DOLICHYL-PHOSPHATE N-ACETYLGLUCOSAMINEPHOSPHOTRANSFERASE"/>
    <property type="match status" value="1"/>
</dbReference>
<evidence type="ECO:0000256" key="15">
    <source>
        <dbReference type="ARBA" id="ARBA00029567"/>
    </source>
</evidence>
<name>A0A6C1DMD3_SACPS</name>
<accession>A0A6C1DMD3</accession>
<keyword evidence="9 19" id="KW-0812">Transmembrane</keyword>
<comment type="catalytic activity">
    <reaction evidence="18">
        <text>a di-trans,poly-cis-dolichyl phosphate + UDP-N-acetyl-alpha-D-glucosamine = an N-acetyl-alpha-D-glucosaminyl-diphospho-di-trans,poly-cis-dolichol + UMP</text>
        <dbReference type="Rhea" id="RHEA:13289"/>
        <dbReference type="Rhea" id="RHEA-COMP:19498"/>
        <dbReference type="Rhea" id="RHEA-COMP:19507"/>
        <dbReference type="ChEBI" id="CHEBI:57683"/>
        <dbReference type="ChEBI" id="CHEBI:57705"/>
        <dbReference type="ChEBI" id="CHEBI:57865"/>
        <dbReference type="ChEBI" id="CHEBI:58427"/>
        <dbReference type="EC" id="2.7.8.15"/>
    </reaction>
    <physiologicalReaction direction="left-to-right" evidence="18">
        <dbReference type="Rhea" id="RHEA:13290"/>
    </physiologicalReaction>
</comment>
<sequence length="448" mass="50368">MLRLFSLALITCLIYYSKNQGPSALVAAVGFGIAGYLATDMLIPRVGKSFIKIGLFGKDLSKPGRPVLPETIGAIPAAVYLFVMFIYIPFIFYKYMVITTSGGGHRDVSVVEDNGMNSNIFPHDKLSEYLSAILCLESTVLLGIADDLFDLRWRHKFFLPAIAAIPLLMVYYVDFGVTHVLIPGFMERWLKKTSVDLGLWYYVYMASMAIFCPNSINILAGVNGLEVGQCIVLAILALLNDLLYFSMGPLATRDSHRFSAVLIIPFLGVSLALWKWNRWPATVFVGDTYCYFAGMVFAVVGILGHFSKTMLLLFIPQIVNFIYSCPQLFKLVPCPRHRLPKFNEKDGLMYPSRANLKEEPPKSIFKPILKLLYCLHLIDLEFDENNEIISTSNMTLINLTLVWFGPMREDKLCNTILKLQFCIGILALLGRHAIGAIIFGHDNLWTVR</sequence>
<dbReference type="OrthoDB" id="10262326at2759"/>
<keyword evidence="14 19" id="KW-0472">Membrane</keyword>
<feature type="transmembrane region" description="Helical" evidence="19">
    <location>
        <begin position="201"/>
        <end position="220"/>
    </location>
</feature>
<organism evidence="20 21">
    <name type="scientific">Saccharomyces pastorianus</name>
    <name type="common">Lager yeast</name>
    <name type="synonym">Saccharomyces cerevisiae x Saccharomyces eubayanus</name>
    <dbReference type="NCBI Taxonomy" id="27292"/>
    <lineage>
        <taxon>Eukaryota</taxon>
        <taxon>Fungi</taxon>
        <taxon>Dikarya</taxon>
        <taxon>Ascomycota</taxon>
        <taxon>Saccharomycotina</taxon>
        <taxon>Saccharomycetes</taxon>
        <taxon>Saccharomycetales</taxon>
        <taxon>Saccharomycetaceae</taxon>
        <taxon>Saccharomyces</taxon>
    </lineage>
</organism>
<feature type="transmembrane region" description="Helical" evidence="19">
    <location>
        <begin position="157"/>
        <end position="181"/>
    </location>
</feature>
<feature type="transmembrane region" description="Helical" evidence="19">
    <location>
        <begin position="288"/>
        <end position="306"/>
    </location>
</feature>
<evidence type="ECO:0000313" key="21">
    <source>
        <dbReference type="Proteomes" id="UP000501346"/>
    </source>
</evidence>
<comment type="function">
    <text evidence="17">UDP-N-acetylglucosamine--dolichyl-phosphate N-acetylglucosaminephosphotransferase that operates in the biosynthetic pathway of dolichol-linked oligosaccharides, the glycan precursors employed in protein asparagine (N)-glycosylation. The assembly of dolichol-linked oligosaccharides begins on the cytosolic side of the endoplasmic reticulum membrane and finishes in its lumen. The sequential addition of sugars to dolichol pyrophosphate produces dolichol-linked oligosaccharides containing fourteen sugars, including two GlcNAcs, nine mannoses and three glucoses. Once assembled, the oligosaccharide is transferred from the lipid to nascent proteins by oligosaccharyltransferases. Catalyzes the initial step of dolichol-linked oligosaccharide biosynthesis, transfering GlcNAc-1-P from cytosolic UDP-GlcNAc onto the carrier lipid dolichyl phosphate (P-dolichol), yielding GlcNAc-P-P-dolichol embedded in the cytoplasmic leaflet of the endoplasmic reticulum membrane.</text>
</comment>
<dbReference type="InterPro" id="IPR033895">
    <property type="entry name" value="GPT"/>
</dbReference>
<dbReference type="EC" id="2.7.8.15" evidence="5"/>
<dbReference type="GO" id="GO:0006488">
    <property type="term" value="P:dolichol-linked oligosaccharide biosynthetic process"/>
    <property type="evidence" value="ECO:0007669"/>
    <property type="project" value="InterPro"/>
</dbReference>
<dbReference type="EMBL" id="CP048984">
    <property type="protein sequence ID" value="QID78232.1"/>
    <property type="molecule type" value="Genomic_DNA"/>
</dbReference>
<evidence type="ECO:0000256" key="5">
    <source>
        <dbReference type="ARBA" id="ARBA00013225"/>
    </source>
</evidence>
<feature type="transmembrane region" description="Helical" evidence="19">
    <location>
        <begin position="67"/>
        <end position="92"/>
    </location>
</feature>
<evidence type="ECO:0000256" key="16">
    <source>
        <dbReference type="ARBA" id="ARBA00033238"/>
    </source>
</evidence>
<evidence type="ECO:0000256" key="2">
    <source>
        <dbReference type="ARBA" id="ARBA00004477"/>
    </source>
</evidence>
<evidence type="ECO:0000256" key="4">
    <source>
        <dbReference type="ARBA" id="ARBA00009317"/>
    </source>
</evidence>
<dbReference type="GO" id="GO:0005789">
    <property type="term" value="C:endoplasmic reticulum membrane"/>
    <property type="evidence" value="ECO:0007669"/>
    <property type="project" value="UniProtKB-SubCell"/>
</dbReference>
<reference evidence="20 21" key="1">
    <citation type="journal article" date="2019" name="BMC Genomics">
        <title>Chromosome level assembly and comparative genome analysis confirm lager-brewing yeasts originated from a single hybridization.</title>
        <authorList>
            <person name="Salazar A.N."/>
            <person name="Gorter de Vries A.R."/>
            <person name="van den Broek M."/>
            <person name="Brouwers N."/>
            <person name="de la Torre Cortes P."/>
            <person name="Kuijpers N.G.A."/>
            <person name="Daran J.G."/>
            <person name="Abeel T."/>
        </authorList>
    </citation>
    <scope>NUCLEOTIDE SEQUENCE [LARGE SCALE GENOMIC DNA]</scope>
    <source>
        <strain evidence="20 21">CBS 1483</strain>
    </source>
</reference>
<dbReference type="GO" id="GO:0003975">
    <property type="term" value="F:UDP-N-acetylglucosamine-dolichyl-phosphate N-acetylglucosaminephosphotransferase activity"/>
    <property type="evidence" value="ECO:0007669"/>
    <property type="project" value="UniProtKB-EC"/>
</dbReference>